<dbReference type="EMBL" id="AOHX01000025">
    <property type="protein sequence ID" value="ELY48154.1"/>
    <property type="molecule type" value="Genomic_DNA"/>
</dbReference>
<evidence type="ECO:0000313" key="2">
    <source>
        <dbReference type="EMBL" id="ELY48154.1"/>
    </source>
</evidence>
<sequence length="184" mass="20372">MTNGHNRRRFLQLTGTGAVASLAGCTDLGLLSDDEADERLTAIVEPDQAAVEALYDDLESGEIDEMEFQQRAQELQEETIAEFEAYADDEDIQIDESTTEGAGLYLIDGPDEAILSALRSGPVTVLYGSDAYDLILEQQAQQQQQQEQPELDEDDLEEQLEDELEDDGSTEEDTDDESDAEDDE</sequence>
<reference evidence="2 3" key="1">
    <citation type="journal article" date="2014" name="PLoS Genet.">
        <title>Phylogenetically driven sequencing of extremely halophilic archaea reveals strategies for static and dynamic osmo-response.</title>
        <authorList>
            <person name="Becker E.A."/>
            <person name="Seitzer P.M."/>
            <person name="Tritt A."/>
            <person name="Larsen D."/>
            <person name="Krusor M."/>
            <person name="Yao A.I."/>
            <person name="Wu D."/>
            <person name="Madern D."/>
            <person name="Eisen J.A."/>
            <person name="Darling A.E."/>
            <person name="Facciotti M.T."/>
        </authorList>
    </citation>
    <scope>NUCLEOTIDE SEQUENCE [LARGE SCALE GENOMIC DNA]</scope>
    <source>
        <strain evidence="2 3">JCM 14089</strain>
    </source>
</reference>
<feature type="compositionally biased region" description="Low complexity" evidence="1">
    <location>
        <begin position="138"/>
        <end position="148"/>
    </location>
</feature>
<protein>
    <submittedName>
        <fullName evidence="2">Uncharacterized protein</fullName>
    </submittedName>
</protein>
<dbReference type="OrthoDB" id="187751at2157"/>
<dbReference type="PROSITE" id="PS51257">
    <property type="entry name" value="PROKAR_LIPOPROTEIN"/>
    <property type="match status" value="1"/>
</dbReference>
<dbReference type="InterPro" id="IPR006311">
    <property type="entry name" value="TAT_signal"/>
</dbReference>
<name>L9WFB5_9EURY</name>
<dbReference type="PROSITE" id="PS51318">
    <property type="entry name" value="TAT"/>
    <property type="match status" value="1"/>
</dbReference>
<gene>
    <name evidence="2" type="ORF">C495_01730</name>
</gene>
<dbReference type="PATRIC" id="fig|1230460.4.peg.345"/>
<dbReference type="eggNOG" id="arCOG06295">
    <property type="taxonomic scope" value="Archaea"/>
</dbReference>
<accession>L9WFB5</accession>
<feature type="compositionally biased region" description="Acidic residues" evidence="1">
    <location>
        <begin position="149"/>
        <end position="184"/>
    </location>
</feature>
<comment type="caution">
    <text evidence="2">The sequence shown here is derived from an EMBL/GenBank/DDBJ whole genome shotgun (WGS) entry which is preliminary data.</text>
</comment>
<organism evidence="2 3">
    <name type="scientific">Natronorubrum sulfidifaciens JCM 14089</name>
    <dbReference type="NCBI Taxonomy" id="1230460"/>
    <lineage>
        <taxon>Archaea</taxon>
        <taxon>Methanobacteriati</taxon>
        <taxon>Methanobacteriota</taxon>
        <taxon>Stenosarchaea group</taxon>
        <taxon>Halobacteria</taxon>
        <taxon>Halobacteriales</taxon>
        <taxon>Natrialbaceae</taxon>
        <taxon>Natronorubrum</taxon>
    </lineage>
</organism>
<evidence type="ECO:0000256" key="1">
    <source>
        <dbReference type="SAM" id="MobiDB-lite"/>
    </source>
</evidence>
<dbReference type="Proteomes" id="UP000011661">
    <property type="component" value="Unassembled WGS sequence"/>
</dbReference>
<proteinExistence type="predicted"/>
<feature type="region of interest" description="Disordered" evidence="1">
    <location>
        <begin position="138"/>
        <end position="184"/>
    </location>
</feature>
<keyword evidence="3" id="KW-1185">Reference proteome</keyword>
<dbReference type="AlphaFoldDB" id="L9WFB5"/>
<evidence type="ECO:0000313" key="3">
    <source>
        <dbReference type="Proteomes" id="UP000011661"/>
    </source>
</evidence>
<dbReference type="RefSeq" id="WP_008159435.1">
    <property type="nucleotide sequence ID" value="NZ_AOHX01000025.1"/>
</dbReference>